<evidence type="ECO:0000313" key="2">
    <source>
        <dbReference type="Proteomes" id="UP000267159"/>
    </source>
</evidence>
<proteinExistence type="predicted"/>
<reference evidence="1 2" key="1">
    <citation type="submission" date="2018-09" db="EMBL/GenBank/DDBJ databases">
        <title>Murine metabolic-syndrome-specific gut microbial biobank.</title>
        <authorList>
            <person name="Liu C."/>
        </authorList>
    </citation>
    <scope>NUCLEOTIDE SEQUENCE [LARGE SCALE GENOMIC DNA]</scope>
    <source>
        <strain evidence="1 2">0.1X-D8-26</strain>
    </source>
</reference>
<comment type="caution">
    <text evidence="1">The sequence shown here is derived from an EMBL/GenBank/DDBJ whole genome shotgun (WGS) entry which is preliminary data.</text>
</comment>
<dbReference type="RefSeq" id="WP_121767520.1">
    <property type="nucleotide sequence ID" value="NZ_CAJTBC010000077.1"/>
</dbReference>
<evidence type="ECO:0000313" key="1">
    <source>
        <dbReference type="EMBL" id="RLT78256.1"/>
    </source>
</evidence>
<dbReference type="AlphaFoldDB" id="A0A3L8A296"/>
<accession>A0A3L8A296</accession>
<name>A0A3L8A296_9BACE</name>
<gene>
    <name evidence="1" type="ORF">D7Y07_20285</name>
</gene>
<organism evidence="1 2">
    <name type="scientific">Bacteroides acidifaciens</name>
    <dbReference type="NCBI Taxonomy" id="85831"/>
    <lineage>
        <taxon>Bacteria</taxon>
        <taxon>Pseudomonadati</taxon>
        <taxon>Bacteroidota</taxon>
        <taxon>Bacteroidia</taxon>
        <taxon>Bacteroidales</taxon>
        <taxon>Bacteroidaceae</taxon>
        <taxon>Bacteroides</taxon>
    </lineage>
</organism>
<dbReference type="EMBL" id="RAZM01000143">
    <property type="protein sequence ID" value="RLT78256.1"/>
    <property type="molecule type" value="Genomic_DNA"/>
</dbReference>
<sequence length="119" mass="13450">MISAMFNLYYIQKQNAFIEKKGRNKYDTLYKKISSSSILAKLEGMSIHGGQAPGAEDFSMVATSNWSLFFKFDQMTTTMGALIALKIWNEKVNLRYGMADDYKLLRIANAIIMSNGNTL</sequence>
<dbReference type="Proteomes" id="UP000267159">
    <property type="component" value="Unassembled WGS sequence"/>
</dbReference>
<protein>
    <submittedName>
        <fullName evidence="1">Uncharacterized protein</fullName>
    </submittedName>
</protein>